<dbReference type="GO" id="GO:0015667">
    <property type="term" value="F:site-specific DNA-methyltransferase (cytosine-N4-specific) activity"/>
    <property type="evidence" value="ECO:0007669"/>
    <property type="project" value="UniProtKB-EC"/>
</dbReference>
<protein>
    <recommendedName>
        <fullName evidence="2">site-specific DNA-methyltransferase (cytosine-N(4)-specific)</fullName>
        <ecNumber evidence="2">2.1.1.113</ecNumber>
    </recommendedName>
</protein>
<dbReference type="Gene3D" id="3.40.50.150">
    <property type="entry name" value="Vaccinia Virus protein VP39"/>
    <property type="match status" value="2"/>
</dbReference>
<evidence type="ECO:0000256" key="5">
    <source>
        <dbReference type="ARBA" id="ARBA00022691"/>
    </source>
</evidence>
<dbReference type="PROSITE" id="PS00093">
    <property type="entry name" value="N4_MTASE"/>
    <property type="match status" value="1"/>
</dbReference>
<keyword evidence="7" id="KW-0238">DNA-binding</keyword>
<keyword evidence="5" id="KW-0949">S-adenosyl-L-methionine</keyword>
<keyword evidence="6" id="KW-0680">Restriction system</keyword>
<accession>A0A7T9DK44</accession>
<keyword evidence="3" id="KW-0489">Methyltransferase</keyword>
<reference evidence="10" key="1">
    <citation type="submission" date="2020-11" db="EMBL/GenBank/DDBJ databases">
        <title>Connecting structure to function with the recovery of over 1000 high-quality activated sludge metagenome-assembled genomes encoding full-length rRNA genes using long-read sequencing.</title>
        <authorList>
            <person name="Singleton C.M."/>
            <person name="Petriglieri F."/>
            <person name="Kristensen J.M."/>
            <person name="Kirkegaard R.H."/>
            <person name="Michaelsen T.Y."/>
            <person name="Andersen M.H."/>
            <person name="Karst S.M."/>
            <person name="Dueholm M.S."/>
            <person name="Nielsen P.H."/>
            <person name="Albertsen M."/>
        </authorList>
    </citation>
    <scope>NUCLEOTIDE SEQUENCE</scope>
    <source>
        <strain evidence="10">Fred_18-Q3-R57-64_BAT3C.431</strain>
    </source>
</reference>
<dbReference type="GO" id="GO:0009307">
    <property type="term" value="P:DNA restriction-modification system"/>
    <property type="evidence" value="ECO:0007669"/>
    <property type="project" value="UniProtKB-KW"/>
</dbReference>
<dbReference type="SUPFAM" id="SSF53335">
    <property type="entry name" value="S-adenosyl-L-methionine-dependent methyltransferases"/>
    <property type="match status" value="1"/>
</dbReference>
<evidence type="ECO:0000256" key="3">
    <source>
        <dbReference type="ARBA" id="ARBA00022603"/>
    </source>
</evidence>
<evidence type="ECO:0000256" key="2">
    <source>
        <dbReference type="ARBA" id="ARBA00012185"/>
    </source>
</evidence>
<dbReference type="GO" id="GO:0032259">
    <property type="term" value="P:methylation"/>
    <property type="evidence" value="ECO:0007669"/>
    <property type="project" value="UniProtKB-KW"/>
</dbReference>
<evidence type="ECO:0000256" key="6">
    <source>
        <dbReference type="ARBA" id="ARBA00022747"/>
    </source>
</evidence>
<evidence type="ECO:0000313" key="10">
    <source>
        <dbReference type="EMBL" id="QQR92715.1"/>
    </source>
</evidence>
<evidence type="ECO:0000256" key="4">
    <source>
        <dbReference type="ARBA" id="ARBA00022679"/>
    </source>
</evidence>
<evidence type="ECO:0000256" key="8">
    <source>
        <dbReference type="ARBA" id="ARBA00049120"/>
    </source>
</evidence>
<comment type="similarity">
    <text evidence="1">Belongs to the N(4)/N(6)-methyltransferase family. N(4) subfamily.</text>
</comment>
<dbReference type="Pfam" id="PF01555">
    <property type="entry name" value="N6_N4_Mtase"/>
    <property type="match status" value="1"/>
</dbReference>
<dbReference type="GO" id="GO:0008170">
    <property type="term" value="F:N-methyltransferase activity"/>
    <property type="evidence" value="ECO:0007669"/>
    <property type="project" value="InterPro"/>
</dbReference>
<comment type="catalytic activity">
    <reaction evidence="8">
        <text>a 2'-deoxycytidine in DNA + S-adenosyl-L-methionine = an N(4)-methyl-2'-deoxycytidine in DNA + S-adenosyl-L-homocysteine + H(+)</text>
        <dbReference type="Rhea" id="RHEA:16857"/>
        <dbReference type="Rhea" id="RHEA-COMP:11369"/>
        <dbReference type="Rhea" id="RHEA-COMP:13674"/>
        <dbReference type="ChEBI" id="CHEBI:15378"/>
        <dbReference type="ChEBI" id="CHEBI:57856"/>
        <dbReference type="ChEBI" id="CHEBI:59789"/>
        <dbReference type="ChEBI" id="CHEBI:85452"/>
        <dbReference type="ChEBI" id="CHEBI:137933"/>
        <dbReference type="EC" id="2.1.1.113"/>
    </reaction>
</comment>
<keyword evidence="4" id="KW-0808">Transferase</keyword>
<evidence type="ECO:0000256" key="1">
    <source>
        <dbReference type="ARBA" id="ARBA00010203"/>
    </source>
</evidence>
<gene>
    <name evidence="10" type="ORF">IPJ89_00520</name>
</gene>
<dbReference type="GO" id="GO:0003677">
    <property type="term" value="F:DNA binding"/>
    <property type="evidence" value="ECO:0007669"/>
    <property type="project" value="UniProtKB-KW"/>
</dbReference>
<dbReference type="Proteomes" id="UP000596004">
    <property type="component" value="Chromosome"/>
</dbReference>
<sequence length="377" mass="43049">MRPRYHDKSHSDTLNVPLHEMITFSPNKNIPIHRWFYYREGYSKAFVEMCVQKYGIEGPILDPFCGVGTTLLAAKENGFDAIGCDVSPLARFVSETKTRNYDIEKLQDAFAELKKVKLDFPREGRVDSWTAKRFHNQTFRELLVVKKFVEQEMKKNPLQELAYLALIDSTLRASNVERMGASLRNSKENKGYKPIKKFWLQKLELMLKDLKKTEQQGPEPQILDDDARQLKHIASDSIGGIITSPPYLNKIEYASAYKLELALFFEEPKTQLRSFVGKDVAAQGESDLPIVDAYLSDMEKSLKQMHRVLKVGGKAVINVAGGCFPDRVVKSDELLIELGVEQGFELEENLIARTIDCYQRNSGFVGKVNERVFVLKK</sequence>
<evidence type="ECO:0000256" key="7">
    <source>
        <dbReference type="ARBA" id="ARBA00023125"/>
    </source>
</evidence>
<dbReference type="EC" id="2.1.1.113" evidence="2"/>
<evidence type="ECO:0000259" key="9">
    <source>
        <dbReference type="Pfam" id="PF01555"/>
    </source>
</evidence>
<dbReference type="AlphaFoldDB" id="A0A7T9DK44"/>
<dbReference type="EMBL" id="CP064981">
    <property type="protein sequence ID" value="QQR92715.1"/>
    <property type="molecule type" value="Genomic_DNA"/>
</dbReference>
<name>A0A7T9DK44_9ARCH</name>
<dbReference type="InterPro" id="IPR029063">
    <property type="entry name" value="SAM-dependent_MTases_sf"/>
</dbReference>
<proteinExistence type="inferred from homology"/>
<dbReference type="InterPro" id="IPR002941">
    <property type="entry name" value="DNA_methylase_N4/N6"/>
</dbReference>
<feature type="domain" description="DNA methylase N-4/N-6" evidence="9">
    <location>
        <begin position="44"/>
        <end position="87"/>
    </location>
</feature>
<dbReference type="InterPro" id="IPR017985">
    <property type="entry name" value="MeTrfase_CN4_CS"/>
</dbReference>
<organism evidence="10">
    <name type="scientific">Candidatus Iainarchaeum sp</name>
    <dbReference type="NCBI Taxonomy" id="3101447"/>
    <lineage>
        <taxon>Archaea</taxon>
        <taxon>Candidatus Iainarchaeota</taxon>
        <taxon>Candidatus Iainarchaeia</taxon>
        <taxon>Candidatus Iainarchaeales</taxon>
        <taxon>Candidatus Iainarchaeaceae</taxon>
        <taxon>Candidatus Iainarchaeum</taxon>
    </lineage>
</organism>